<sequence length="1005" mass="108381">MLSRSSCRASPCLLPGALPCSRPQRRSVVVKADLRAEFRPDLSPLASKFTSLQESLQQRVNGTPLSRLHDVPPHFGTKYAEELLEREELAAVKSIIDTVKQIPKPRLDVSPAIHLRDQVMSSPLVTSTQDLISRAHQTFTSTSQGIIDGFHSEVQALTGDAGALQPHYGSRAAGRLTDAAQQWFNSQLPAIEAADGSALASLRESLQQLSLSAQGSLEGLQTSVQQGSQGLQSSGQGIHWTAPIWPNTGVGLQRVQELVQGGQLAAAAKAATAGLQEAALHAQQNGIGGYSLQTLGLLALGMSMSIAVSAPTKAYQPMDVVAPDSPLPKDYDIDAVAAHYERRPLTTLRRGTAVLAAAMQFGIGYLLDSATGQGRKRAARRARSLRTAIERLGPAYVKVAQAISTRVDILSPEYLLEIERLQDQVPPFPTAVAQVVMQNAFNGPTSSVFQSLSPEPVASASLGQVYKGRLRPELGGDEVAVKVQRPAMLESIALDLYLMRSFAIFAQRFPNVRTDWVGLIDEWACRFFEETDYEREAANALAFQAQMADIDGIVVPDVFLQYTSREVLMTSWVQGEKLSQSNAGDVRELCTTLLNCYLIQLLETGFLHADPHTGNLLRTPEGKICILDFGMMTQVTPDQSIALVEYIAHLSVEDWDMIPYDLAQLGFLPPGVDPVKSGLIGPLSSILTQLVRGGGARGFNIDQVTAELDELAVRFPFQIPSYFALILRAFSVIEGIALRVDPSYAIVKECFPYLSRRLLTDNHPRTRAALHQLLYGGKTRLDVARLQRLTSGFGAFTVAGIAGQSEPVAVPAQGHLIDENVKEAIRLIFTREESYIQEVVVDEAVAALDAVGRQAVSTVVGQLLGSVPAMATLSTVSALGPFRSVVFPLPTPVDFLSWLQPIVKVTPEDQEALTMVRAISSLLPPSSSSTLSPASPASGQLAAELYPLLVEVLPGLSRTGELLVRGLLSRVVLRAADELDPRRKTLAAALATSTAGSSRVRPTTT</sequence>
<dbReference type="InterPro" id="IPR011009">
    <property type="entry name" value="Kinase-like_dom_sf"/>
</dbReference>
<evidence type="ECO:0000313" key="3">
    <source>
        <dbReference type="EMBL" id="KAK9833211.1"/>
    </source>
</evidence>
<organism evidence="3 4">
    <name type="scientific">Apatococcus lobatus</name>
    <dbReference type="NCBI Taxonomy" id="904363"/>
    <lineage>
        <taxon>Eukaryota</taxon>
        <taxon>Viridiplantae</taxon>
        <taxon>Chlorophyta</taxon>
        <taxon>core chlorophytes</taxon>
        <taxon>Trebouxiophyceae</taxon>
        <taxon>Chlorellales</taxon>
        <taxon>Chlorellaceae</taxon>
        <taxon>Apatococcus</taxon>
    </lineage>
</organism>
<dbReference type="Pfam" id="PF03109">
    <property type="entry name" value="ABC1"/>
    <property type="match status" value="1"/>
</dbReference>
<comment type="caution">
    <text evidence="3">The sequence shown here is derived from an EMBL/GenBank/DDBJ whole genome shotgun (WGS) entry which is preliminary data.</text>
</comment>
<dbReference type="InterPro" id="IPR050154">
    <property type="entry name" value="UbiB_kinase"/>
</dbReference>
<accession>A0AAW1RI96</accession>
<dbReference type="CDD" id="cd05121">
    <property type="entry name" value="ABC1_ADCK3-like"/>
    <property type="match status" value="1"/>
</dbReference>
<dbReference type="InterPro" id="IPR004147">
    <property type="entry name" value="ABC1_dom"/>
</dbReference>
<evidence type="ECO:0000256" key="1">
    <source>
        <dbReference type="ARBA" id="ARBA00009670"/>
    </source>
</evidence>
<comment type="similarity">
    <text evidence="1">Belongs to the protein kinase superfamily. ADCK protein kinase family.</text>
</comment>
<dbReference type="Proteomes" id="UP001438707">
    <property type="component" value="Unassembled WGS sequence"/>
</dbReference>
<evidence type="ECO:0000313" key="4">
    <source>
        <dbReference type="Proteomes" id="UP001438707"/>
    </source>
</evidence>
<dbReference type="AlphaFoldDB" id="A0AAW1RI96"/>
<proteinExistence type="inferred from homology"/>
<feature type="domain" description="ABC1 atypical kinase-like" evidence="2">
    <location>
        <begin position="420"/>
        <end position="657"/>
    </location>
</feature>
<dbReference type="PANTHER" id="PTHR10566">
    <property type="entry name" value="CHAPERONE-ACTIVITY OF BC1 COMPLEX CABC1 -RELATED"/>
    <property type="match status" value="1"/>
</dbReference>
<keyword evidence="4" id="KW-1185">Reference proteome</keyword>
<reference evidence="3 4" key="1">
    <citation type="journal article" date="2024" name="Nat. Commun.">
        <title>Phylogenomics reveals the evolutionary origins of lichenization in chlorophyte algae.</title>
        <authorList>
            <person name="Puginier C."/>
            <person name="Libourel C."/>
            <person name="Otte J."/>
            <person name="Skaloud P."/>
            <person name="Haon M."/>
            <person name="Grisel S."/>
            <person name="Petersen M."/>
            <person name="Berrin J.G."/>
            <person name="Delaux P.M."/>
            <person name="Dal Grande F."/>
            <person name="Keller J."/>
        </authorList>
    </citation>
    <scope>NUCLEOTIDE SEQUENCE [LARGE SCALE GENOMIC DNA]</scope>
    <source>
        <strain evidence="3 4">SAG 2145</strain>
    </source>
</reference>
<dbReference type="EMBL" id="JALJOS010000011">
    <property type="protein sequence ID" value="KAK9833211.1"/>
    <property type="molecule type" value="Genomic_DNA"/>
</dbReference>
<evidence type="ECO:0000259" key="2">
    <source>
        <dbReference type="Pfam" id="PF03109"/>
    </source>
</evidence>
<protein>
    <recommendedName>
        <fullName evidence="2">ABC1 atypical kinase-like domain-containing protein</fullName>
    </recommendedName>
</protein>
<gene>
    <name evidence="3" type="ORF">WJX74_010540</name>
</gene>
<dbReference type="PANTHER" id="PTHR10566:SF118">
    <property type="entry name" value="PROTEIN KINASE DOMAIN-CONTAINING PROTEIN"/>
    <property type="match status" value="1"/>
</dbReference>
<dbReference type="SUPFAM" id="SSF56112">
    <property type="entry name" value="Protein kinase-like (PK-like)"/>
    <property type="match status" value="1"/>
</dbReference>
<name>A0AAW1RI96_9CHLO</name>